<evidence type="ECO:0000256" key="1">
    <source>
        <dbReference type="SAM" id="MobiDB-lite"/>
    </source>
</evidence>
<accession>A0A1H0S1W7</accession>
<feature type="domain" description="HD-GYP" evidence="2">
    <location>
        <begin position="171"/>
        <end position="366"/>
    </location>
</feature>
<dbReference type="PANTHER" id="PTHR43155:SF2">
    <property type="entry name" value="CYCLIC DI-GMP PHOSPHODIESTERASE PA4108"/>
    <property type="match status" value="1"/>
</dbReference>
<dbReference type="InterPro" id="IPR021812">
    <property type="entry name" value="DUF3391"/>
</dbReference>
<gene>
    <name evidence="3" type="ORF">SAMN04489708_11173</name>
</gene>
<dbReference type="Pfam" id="PF11871">
    <property type="entry name" value="DUF3391"/>
    <property type="match status" value="1"/>
</dbReference>
<dbReference type="RefSeq" id="WP_092834525.1">
    <property type="nucleotide sequence ID" value="NZ_FNJL01000011.1"/>
</dbReference>
<dbReference type="SUPFAM" id="SSF109604">
    <property type="entry name" value="HD-domain/PDEase-like"/>
    <property type="match status" value="1"/>
</dbReference>
<dbReference type="PROSITE" id="PS51832">
    <property type="entry name" value="HD_GYP"/>
    <property type="match status" value="1"/>
</dbReference>
<dbReference type="InterPro" id="IPR037522">
    <property type="entry name" value="HD_GYP_dom"/>
</dbReference>
<dbReference type="GO" id="GO:0008081">
    <property type="term" value="F:phosphoric diester hydrolase activity"/>
    <property type="evidence" value="ECO:0007669"/>
    <property type="project" value="UniProtKB-ARBA"/>
</dbReference>
<feature type="compositionally biased region" description="Low complexity" evidence="1">
    <location>
        <begin position="86"/>
        <end position="109"/>
    </location>
</feature>
<keyword evidence="4" id="KW-1185">Reference proteome</keyword>
<dbReference type="Proteomes" id="UP000199317">
    <property type="component" value="Unassembled WGS sequence"/>
</dbReference>
<dbReference type="Pfam" id="PF13487">
    <property type="entry name" value="HD_5"/>
    <property type="match status" value="1"/>
</dbReference>
<dbReference type="EMBL" id="FNJL01000011">
    <property type="protein sequence ID" value="SDP35713.1"/>
    <property type="molecule type" value="Genomic_DNA"/>
</dbReference>
<dbReference type="OrthoDB" id="9774747at2"/>
<dbReference type="Gene3D" id="1.10.3210.10">
    <property type="entry name" value="Hypothetical protein af1432"/>
    <property type="match status" value="1"/>
</dbReference>
<dbReference type="PANTHER" id="PTHR43155">
    <property type="entry name" value="CYCLIC DI-GMP PHOSPHODIESTERASE PA4108-RELATED"/>
    <property type="match status" value="1"/>
</dbReference>
<protein>
    <submittedName>
        <fullName evidence="3">HD-GYP domain, c-di-GMP phosphodiesterase class II (Or its inactivated variant)</fullName>
    </submittedName>
</protein>
<evidence type="ECO:0000313" key="3">
    <source>
        <dbReference type="EMBL" id="SDP35713.1"/>
    </source>
</evidence>
<evidence type="ECO:0000313" key="4">
    <source>
        <dbReference type="Proteomes" id="UP000199317"/>
    </source>
</evidence>
<sequence length="451" mass="48596">MVSNERRYAPLSFRNLPVNSSLLIDVARLRVGMYIQLELGWMNHPFPVSSFRIASGDQIATLQSLGLEQVRWVPARSDAAVREAMQAPASAPQGAAGPAEPAPVSEPGSGTAGAEPAGALHARLEAQRRSLARCDEQFARATRVYERLALHVEQDPAEARMATESLIRGCVDELMAHGDSAVRLLSERAGTRAALHSVNVAVLSLLLGKSLGMRGEGLGDLGIAALLHDLGKISLPPHVAQPSAELGPADQALYEAHVGESVVLAQRMGLGRTVVSAIAQHHERADGSGFPLGLQGSDLGRAGQVLALVNHYDRLCNPLRGAAPLTPHEALSVLFAQHKSRFDAQVLQCFIRLMGVYPAGSIVQLTNERYAIVVAVDSARPLRPQVIVHDGRVPRDEALVLDLERSPDLGIRRSLRAAQLPRDALDYLSPRKRICYFFERALIPGADEVPQ</sequence>
<evidence type="ECO:0000259" key="2">
    <source>
        <dbReference type="PROSITE" id="PS51832"/>
    </source>
</evidence>
<dbReference type="AlphaFoldDB" id="A0A1H0S1W7"/>
<feature type="region of interest" description="Disordered" evidence="1">
    <location>
        <begin position="83"/>
        <end position="117"/>
    </location>
</feature>
<name>A0A1H0S1W7_9BURK</name>
<dbReference type="CDD" id="cd00077">
    <property type="entry name" value="HDc"/>
    <property type="match status" value="1"/>
</dbReference>
<organism evidence="3 4">
    <name type="scientific">Paracidovorax cattleyae</name>
    <dbReference type="NCBI Taxonomy" id="80868"/>
    <lineage>
        <taxon>Bacteria</taxon>
        <taxon>Pseudomonadati</taxon>
        <taxon>Pseudomonadota</taxon>
        <taxon>Betaproteobacteria</taxon>
        <taxon>Burkholderiales</taxon>
        <taxon>Comamonadaceae</taxon>
        <taxon>Paracidovorax</taxon>
    </lineage>
</organism>
<reference evidence="4" key="1">
    <citation type="submission" date="2016-10" db="EMBL/GenBank/DDBJ databases">
        <authorList>
            <person name="Varghese N."/>
            <person name="Submissions S."/>
        </authorList>
    </citation>
    <scope>NUCLEOTIDE SEQUENCE [LARGE SCALE GENOMIC DNA]</scope>
    <source>
        <strain evidence="4">DSM 17101</strain>
    </source>
</reference>
<proteinExistence type="predicted"/>
<dbReference type="InterPro" id="IPR003607">
    <property type="entry name" value="HD/PDEase_dom"/>
</dbReference>